<dbReference type="GO" id="GO:0016779">
    <property type="term" value="F:nucleotidyltransferase activity"/>
    <property type="evidence" value="ECO:0007669"/>
    <property type="project" value="UniProtKB-KW"/>
</dbReference>
<dbReference type="EMBL" id="MEUB01000056">
    <property type="protein sequence ID" value="OGC19915.1"/>
    <property type="molecule type" value="Genomic_DNA"/>
</dbReference>
<reference evidence="6 7" key="1">
    <citation type="journal article" date="2016" name="Nat. Commun.">
        <title>Thousands of microbial genomes shed light on interconnected biogeochemical processes in an aquifer system.</title>
        <authorList>
            <person name="Anantharaman K."/>
            <person name="Brown C.T."/>
            <person name="Hug L.A."/>
            <person name="Sharon I."/>
            <person name="Castelle C.J."/>
            <person name="Probst A.J."/>
            <person name="Thomas B.C."/>
            <person name="Singh A."/>
            <person name="Wilkins M.J."/>
            <person name="Karaoz U."/>
            <person name="Brodie E.L."/>
            <person name="Williams K.H."/>
            <person name="Hubbard S.S."/>
            <person name="Banfield J.F."/>
        </authorList>
    </citation>
    <scope>NUCLEOTIDE SEQUENCE [LARGE SCALE GENOMIC DNA]</scope>
</reference>
<dbReference type="Proteomes" id="UP000178417">
    <property type="component" value="Unassembled WGS sequence"/>
</dbReference>
<dbReference type="SUPFAM" id="SSF69572">
    <property type="entry name" value="Activating enzymes of the ubiquitin-like proteins"/>
    <property type="match status" value="1"/>
</dbReference>
<dbReference type="InterPro" id="IPR000594">
    <property type="entry name" value="ThiF_NAD_FAD-bd"/>
</dbReference>
<dbReference type="InterPro" id="IPR035985">
    <property type="entry name" value="Ubiquitin-activating_enz"/>
</dbReference>
<keyword evidence="4" id="KW-0812">Transmembrane</keyword>
<dbReference type="NCBIfam" id="NF004281">
    <property type="entry name" value="PRK05690.1"/>
    <property type="match status" value="1"/>
</dbReference>
<proteinExistence type="predicted"/>
<protein>
    <submittedName>
        <fullName evidence="6">Adenylyltransferase</fullName>
    </submittedName>
</protein>
<keyword evidence="1 6" id="KW-0808">Transferase</keyword>
<evidence type="ECO:0000256" key="2">
    <source>
        <dbReference type="ARBA" id="ARBA00022741"/>
    </source>
</evidence>
<evidence type="ECO:0000313" key="6">
    <source>
        <dbReference type="EMBL" id="OGC19915.1"/>
    </source>
</evidence>
<dbReference type="STRING" id="1802579.A2310_08795"/>
<evidence type="ECO:0000256" key="4">
    <source>
        <dbReference type="SAM" id="Phobius"/>
    </source>
</evidence>
<dbReference type="FunFam" id="3.40.50.720:FF:000033">
    <property type="entry name" value="Adenylyltransferase and sulfurtransferase MOCS3"/>
    <property type="match status" value="1"/>
</dbReference>
<dbReference type="PANTHER" id="PTHR10953:SF102">
    <property type="entry name" value="ADENYLYLTRANSFERASE AND SULFURTRANSFERASE MOCS3"/>
    <property type="match status" value="1"/>
</dbReference>
<feature type="transmembrane region" description="Helical" evidence="4">
    <location>
        <begin position="29"/>
        <end position="50"/>
    </location>
</feature>
<dbReference type="GO" id="GO:0005524">
    <property type="term" value="F:ATP binding"/>
    <property type="evidence" value="ECO:0007669"/>
    <property type="project" value="UniProtKB-KW"/>
</dbReference>
<dbReference type="GO" id="GO:0008641">
    <property type="term" value="F:ubiquitin-like modifier activating enzyme activity"/>
    <property type="evidence" value="ECO:0007669"/>
    <property type="project" value="InterPro"/>
</dbReference>
<accession>A0A1F4SHK2</accession>
<keyword evidence="3" id="KW-0067">ATP-binding</keyword>
<dbReference type="InterPro" id="IPR045886">
    <property type="entry name" value="ThiF/MoeB/HesA"/>
</dbReference>
<dbReference type="CDD" id="cd00757">
    <property type="entry name" value="ThiF_MoeB_HesA_family"/>
    <property type="match status" value="1"/>
</dbReference>
<organism evidence="6 7">
    <name type="scientific">candidate division WOR-1 bacterium RIFOXYB2_FULL_37_13</name>
    <dbReference type="NCBI Taxonomy" id="1802579"/>
    <lineage>
        <taxon>Bacteria</taxon>
        <taxon>Bacillati</taxon>
        <taxon>Saganbacteria</taxon>
    </lineage>
</organism>
<evidence type="ECO:0000256" key="3">
    <source>
        <dbReference type="ARBA" id="ARBA00022840"/>
    </source>
</evidence>
<dbReference type="GO" id="GO:0004792">
    <property type="term" value="F:thiosulfate-cyanide sulfurtransferase activity"/>
    <property type="evidence" value="ECO:0007669"/>
    <property type="project" value="TreeGrafter"/>
</dbReference>
<evidence type="ECO:0000256" key="1">
    <source>
        <dbReference type="ARBA" id="ARBA00022679"/>
    </source>
</evidence>
<evidence type="ECO:0000313" key="7">
    <source>
        <dbReference type="Proteomes" id="UP000178417"/>
    </source>
</evidence>
<keyword evidence="4" id="KW-0472">Membrane</keyword>
<dbReference type="Pfam" id="PF00899">
    <property type="entry name" value="ThiF"/>
    <property type="match status" value="1"/>
</dbReference>
<comment type="caution">
    <text evidence="6">The sequence shown here is derived from an EMBL/GenBank/DDBJ whole genome shotgun (WGS) entry which is preliminary data.</text>
</comment>
<name>A0A1F4SHK2_UNCSA</name>
<keyword evidence="4" id="KW-1133">Transmembrane helix</keyword>
<sequence>MSLSQIKLERYSRQIVLPQIGKDGQEKLLFSKVIVVGVGGLGALVSLYLAEAGIGVLGIVDNDNVELDNLNRQVLYFEEDIGKLKVEIAKKKLQKINSEIKVISHHLRLDKNNILEIIKDYDIIVDCTDNFDSRFLINDACVANKKTLVHGAVLGFEGQVTSIVPGKSPCYRCLFDKEPPQGTISSCREAGVTGAVAGIVASIQSAEALKLILNIGTPLIGELLTFDALAMSFRKVKIPKNPNCPACSI</sequence>
<keyword evidence="6" id="KW-0548">Nucleotidyltransferase</keyword>
<dbReference type="GO" id="GO:0005829">
    <property type="term" value="C:cytosol"/>
    <property type="evidence" value="ECO:0007669"/>
    <property type="project" value="TreeGrafter"/>
</dbReference>
<dbReference type="PANTHER" id="PTHR10953">
    <property type="entry name" value="UBIQUITIN-ACTIVATING ENZYME E1"/>
    <property type="match status" value="1"/>
</dbReference>
<evidence type="ECO:0000259" key="5">
    <source>
        <dbReference type="Pfam" id="PF00899"/>
    </source>
</evidence>
<dbReference type="Gene3D" id="3.40.50.720">
    <property type="entry name" value="NAD(P)-binding Rossmann-like Domain"/>
    <property type="match status" value="1"/>
</dbReference>
<dbReference type="AlphaFoldDB" id="A0A1F4SHK2"/>
<keyword evidence="2" id="KW-0547">Nucleotide-binding</keyword>
<feature type="domain" description="THIF-type NAD/FAD binding fold" evidence="5">
    <location>
        <begin position="11"/>
        <end position="246"/>
    </location>
</feature>
<dbReference type="GO" id="GO:0008146">
    <property type="term" value="F:sulfotransferase activity"/>
    <property type="evidence" value="ECO:0007669"/>
    <property type="project" value="TreeGrafter"/>
</dbReference>
<gene>
    <name evidence="6" type="ORF">A2310_08795</name>
</gene>